<protein>
    <recommendedName>
        <fullName evidence="3">Transcription factor domain-containing protein</fullName>
    </recommendedName>
</protein>
<sequence length="326" mass="37062">MADTEKYPNRAESIQPLPWKEAGLPPSIAAHGVGQFDQDDMLLWHHFITCTSSTFSDPWTVDIPAVAISHHFLMQGILATAALHLAYLQPPHSSRYLYTSARHQDLAMKGFQLVMPAVTPENCNAVFAFSTLLLVHTLTSQFNEYSSSPPRPGQDLESIRAWIVLLRGCTTVYLSARTSLEAGPFGRRLAEFRVPEVPTDNAYDKRLRRISQTLLTDVEVMEMSSEDEMDTYRASIHQLRLTSAASCNADPLLDYRAIMIVWATRLPDQFLRLFNDRRPPALVIMSYACMLLKRGEGLWFMEGRIDTMLNSLRAELSPEWHWYLDL</sequence>
<dbReference type="PANTHER" id="PTHR47784:SF5">
    <property type="entry name" value="STEROL UPTAKE CONTROL PROTEIN 2"/>
    <property type="match status" value="1"/>
</dbReference>
<comment type="caution">
    <text evidence="1">The sequence shown here is derived from an EMBL/GenBank/DDBJ whole genome shotgun (WGS) entry which is preliminary data.</text>
</comment>
<proteinExistence type="predicted"/>
<dbReference type="Proteomes" id="UP001358417">
    <property type="component" value="Unassembled WGS sequence"/>
</dbReference>
<evidence type="ECO:0000313" key="1">
    <source>
        <dbReference type="EMBL" id="KAK5053801.1"/>
    </source>
</evidence>
<organism evidence="1 2">
    <name type="scientific">Exophiala bonariae</name>
    <dbReference type="NCBI Taxonomy" id="1690606"/>
    <lineage>
        <taxon>Eukaryota</taxon>
        <taxon>Fungi</taxon>
        <taxon>Dikarya</taxon>
        <taxon>Ascomycota</taxon>
        <taxon>Pezizomycotina</taxon>
        <taxon>Eurotiomycetes</taxon>
        <taxon>Chaetothyriomycetidae</taxon>
        <taxon>Chaetothyriales</taxon>
        <taxon>Herpotrichiellaceae</taxon>
        <taxon>Exophiala</taxon>
    </lineage>
</organism>
<dbReference type="GeneID" id="89969979"/>
<dbReference type="PANTHER" id="PTHR47784">
    <property type="entry name" value="STEROL UPTAKE CONTROL PROTEIN 2"/>
    <property type="match status" value="1"/>
</dbReference>
<gene>
    <name evidence="1" type="ORF">LTR84_001763</name>
</gene>
<dbReference type="InterPro" id="IPR021858">
    <property type="entry name" value="Fun_TF"/>
</dbReference>
<dbReference type="AlphaFoldDB" id="A0AAV9NF15"/>
<name>A0AAV9NF15_9EURO</name>
<dbReference type="InterPro" id="IPR053157">
    <property type="entry name" value="Sterol_Uptake_Regulator"/>
</dbReference>
<dbReference type="GO" id="GO:0001228">
    <property type="term" value="F:DNA-binding transcription activator activity, RNA polymerase II-specific"/>
    <property type="evidence" value="ECO:0007669"/>
    <property type="project" value="TreeGrafter"/>
</dbReference>
<evidence type="ECO:0008006" key="3">
    <source>
        <dbReference type="Google" id="ProtNLM"/>
    </source>
</evidence>
<dbReference type="RefSeq" id="XP_064706926.1">
    <property type="nucleotide sequence ID" value="XM_064845381.1"/>
</dbReference>
<dbReference type="Pfam" id="PF11951">
    <property type="entry name" value="Fungal_trans_2"/>
    <property type="match status" value="1"/>
</dbReference>
<evidence type="ECO:0000313" key="2">
    <source>
        <dbReference type="Proteomes" id="UP001358417"/>
    </source>
</evidence>
<accession>A0AAV9NF15</accession>
<reference evidence="1 2" key="1">
    <citation type="submission" date="2023-08" db="EMBL/GenBank/DDBJ databases">
        <title>Black Yeasts Isolated from many extreme environments.</title>
        <authorList>
            <person name="Coleine C."/>
            <person name="Stajich J.E."/>
            <person name="Selbmann L."/>
        </authorList>
    </citation>
    <scope>NUCLEOTIDE SEQUENCE [LARGE SCALE GENOMIC DNA]</scope>
    <source>
        <strain evidence="1 2">CCFEE 5792</strain>
    </source>
</reference>
<dbReference type="EMBL" id="JAVRRD010000011">
    <property type="protein sequence ID" value="KAK5053801.1"/>
    <property type="molecule type" value="Genomic_DNA"/>
</dbReference>
<keyword evidence="2" id="KW-1185">Reference proteome</keyword>